<dbReference type="EMBL" id="FXYH01000003">
    <property type="protein sequence ID" value="SMX37833.1"/>
    <property type="molecule type" value="Genomic_DNA"/>
</dbReference>
<name>A0A238K4Y5_9RHOB</name>
<proteinExistence type="predicted"/>
<evidence type="ECO:0000313" key="1">
    <source>
        <dbReference type="EMBL" id="SMX37833.1"/>
    </source>
</evidence>
<protein>
    <submittedName>
        <fullName evidence="1">Uncharacterized protein</fullName>
    </submittedName>
</protein>
<keyword evidence="2" id="KW-1185">Reference proteome</keyword>
<gene>
    <name evidence="1" type="ORF">PEV8663_01215</name>
</gene>
<evidence type="ECO:0000313" key="2">
    <source>
        <dbReference type="Proteomes" id="UP000220836"/>
    </source>
</evidence>
<sequence>MRRNELLKPEKPSQQIADLVYRIHRLCPDHRNPHRFHEEKSEIAYDLSELARQVN</sequence>
<organism evidence="1 2">
    <name type="scientific">Pelagimonas varians</name>
    <dbReference type="NCBI Taxonomy" id="696760"/>
    <lineage>
        <taxon>Bacteria</taxon>
        <taxon>Pseudomonadati</taxon>
        <taxon>Pseudomonadota</taxon>
        <taxon>Alphaproteobacteria</taxon>
        <taxon>Rhodobacterales</taxon>
        <taxon>Roseobacteraceae</taxon>
        <taxon>Pelagimonas</taxon>
    </lineage>
</organism>
<dbReference type="AlphaFoldDB" id="A0A238K4Y5"/>
<reference evidence="1 2" key="1">
    <citation type="submission" date="2017-05" db="EMBL/GenBank/DDBJ databases">
        <authorList>
            <person name="Song R."/>
            <person name="Chenine A.L."/>
            <person name="Ruprecht R.M."/>
        </authorList>
    </citation>
    <scope>NUCLEOTIDE SEQUENCE [LARGE SCALE GENOMIC DNA]</scope>
    <source>
        <strain evidence="1 2">CECT 8663</strain>
    </source>
</reference>
<accession>A0A238K4Y5</accession>
<dbReference type="Proteomes" id="UP000220836">
    <property type="component" value="Unassembled WGS sequence"/>
</dbReference>